<dbReference type="Gene3D" id="3.40.50.150">
    <property type="entry name" value="Vaccinia Virus protein VP39"/>
    <property type="match status" value="1"/>
</dbReference>
<keyword evidence="3" id="KW-0949">S-adenosyl-L-methionine</keyword>
<dbReference type="GO" id="GO:0008757">
    <property type="term" value="F:S-adenosylmethionine-dependent methyltransferase activity"/>
    <property type="evidence" value="ECO:0007669"/>
    <property type="project" value="TreeGrafter"/>
</dbReference>
<evidence type="ECO:0000256" key="3">
    <source>
        <dbReference type="ARBA" id="ARBA00022691"/>
    </source>
</evidence>
<dbReference type="InterPro" id="IPR002935">
    <property type="entry name" value="SAM_O-MeTrfase"/>
</dbReference>
<dbReference type="PANTHER" id="PTHR10509">
    <property type="entry name" value="O-METHYLTRANSFERASE-RELATED"/>
    <property type="match status" value="1"/>
</dbReference>
<evidence type="ECO:0000256" key="4">
    <source>
        <dbReference type="ARBA" id="ARBA00023453"/>
    </source>
</evidence>
<name>A0A9Q0JUA2_9MAGN</name>
<comment type="similarity">
    <text evidence="4">Belongs to the class I-like SAM-binding methyltransferase superfamily. Cation-dependent O-methyltransferase family.</text>
</comment>
<proteinExistence type="inferred from homology"/>
<evidence type="ECO:0000313" key="6">
    <source>
        <dbReference type="EMBL" id="KAJ4952081.1"/>
    </source>
</evidence>
<feature type="region of interest" description="Disordered" evidence="5">
    <location>
        <begin position="187"/>
        <end position="209"/>
    </location>
</feature>
<comment type="caution">
    <text evidence="6">The sequence shown here is derived from an EMBL/GenBank/DDBJ whole genome shotgun (WGS) entry which is preliminary data.</text>
</comment>
<gene>
    <name evidence="6" type="ORF">NE237_028913</name>
</gene>
<dbReference type="EMBL" id="JAMYWD010000012">
    <property type="protein sequence ID" value="KAJ4952081.1"/>
    <property type="molecule type" value="Genomic_DNA"/>
</dbReference>
<accession>A0A9Q0JUA2</accession>
<evidence type="ECO:0000313" key="7">
    <source>
        <dbReference type="Proteomes" id="UP001141806"/>
    </source>
</evidence>
<dbReference type="InterPro" id="IPR029063">
    <property type="entry name" value="SAM-dependent_MTases_sf"/>
</dbReference>
<keyword evidence="7" id="KW-1185">Reference proteome</keyword>
<evidence type="ECO:0000256" key="5">
    <source>
        <dbReference type="SAM" id="MobiDB-lite"/>
    </source>
</evidence>
<dbReference type="GO" id="GO:0008171">
    <property type="term" value="F:O-methyltransferase activity"/>
    <property type="evidence" value="ECO:0007669"/>
    <property type="project" value="InterPro"/>
</dbReference>
<evidence type="ECO:0000256" key="1">
    <source>
        <dbReference type="ARBA" id="ARBA00022603"/>
    </source>
</evidence>
<dbReference type="Proteomes" id="UP001141806">
    <property type="component" value="Unassembled WGS sequence"/>
</dbReference>
<keyword evidence="2" id="KW-0808">Transferase</keyword>
<organism evidence="6 7">
    <name type="scientific">Protea cynaroides</name>
    <dbReference type="NCBI Taxonomy" id="273540"/>
    <lineage>
        <taxon>Eukaryota</taxon>
        <taxon>Viridiplantae</taxon>
        <taxon>Streptophyta</taxon>
        <taxon>Embryophyta</taxon>
        <taxon>Tracheophyta</taxon>
        <taxon>Spermatophyta</taxon>
        <taxon>Magnoliopsida</taxon>
        <taxon>Proteales</taxon>
        <taxon>Proteaceae</taxon>
        <taxon>Protea</taxon>
    </lineage>
</organism>
<dbReference type="AlphaFoldDB" id="A0A9Q0JUA2"/>
<keyword evidence="1" id="KW-0489">Methyltransferase</keyword>
<dbReference type="Pfam" id="PF01596">
    <property type="entry name" value="Methyltransf_3"/>
    <property type="match status" value="1"/>
</dbReference>
<dbReference type="OrthoDB" id="10251242at2759"/>
<reference evidence="6" key="1">
    <citation type="journal article" date="2023" name="Plant J.">
        <title>The genome of the king protea, Protea cynaroides.</title>
        <authorList>
            <person name="Chang J."/>
            <person name="Duong T.A."/>
            <person name="Schoeman C."/>
            <person name="Ma X."/>
            <person name="Roodt D."/>
            <person name="Barker N."/>
            <person name="Li Z."/>
            <person name="Van de Peer Y."/>
            <person name="Mizrachi E."/>
        </authorList>
    </citation>
    <scope>NUCLEOTIDE SEQUENCE</scope>
    <source>
        <tissue evidence="6">Young leaves</tissue>
    </source>
</reference>
<evidence type="ECO:0000256" key="2">
    <source>
        <dbReference type="ARBA" id="ARBA00022679"/>
    </source>
</evidence>
<dbReference type="SUPFAM" id="SSF53335">
    <property type="entry name" value="S-adenosyl-L-methionine-dependent methyltransferases"/>
    <property type="match status" value="1"/>
</dbReference>
<dbReference type="PANTHER" id="PTHR10509:SF82">
    <property type="entry name" value="CAFFEOYL-COA O-METHYLTRANSFERASE-LIKE"/>
    <property type="match status" value="1"/>
</dbReference>
<protein>
    <submittedName>
        <fullName evidence="6">Uncharacterized protein</fullName>
    </submittedName>
</protein>
<dbReference type="InterPro" id="IPR050362">
    <property type="entry name" value="Cation-dep_OMT"/>
</dbReference>
<sequence>MIGWAAIKDVKGRNYFIRSRTQAQAQHLYKSDLADELAKTCIDVHANGRWECWFFYLVLAKRRNTAVSVRAVMALSIPDDGKIVARDLERETYEIGLPVIQKAGVEHKITFIQSLALPFLDKLLEDPENESTFDFAFIDADKARNSLLRNMDGIASRMNQALEGTETLPAVGGLYPSAVVAAQGTHEPALADEEPELADTSIPPLLSLR</sequence>
<dbReference type="GO" id="GO:0032259">
    <property type="term" value="P:methylation"/>
    <property type="evidence" value="ECO:0007669"/>
    <property type="project" value="UniProtKB-KW"/>
</dbReference>